<dbReference type="InterPro" id="IPR016095">
    <property type="entry name" value="Ribosomal_uL1_3-a/b-sand"/>
</dbReference>
<dbReference type="SUPFAM" id="SSF56808">
    <property type="entry name" value="Ribosomal protein L1"/>
    <property type="match status" value="1"/>
</dbReference>
<sequence>MSVKINEEKAKKAFKALFKHEAQHGEKEEDIWLMVSTFRKITLTSGRPTRIVLKHGCQTPGVHRCLFTKKEQQKYKDIIKEKKIRGVHKVLDIKHIKKLYPTPQSKQALMDEYDMFMGAKNIIRDLQKVLGRDVYKKRREPIPIDLNKPDLQKEILRTAKSTYMNFHTGTCHAIRIATTGQDPTIAFENLMSAYKKIIAAVPGGDRNIRSFQIKTANSTSLPVYDAETDFVNDGYQSDEQII</sequence>
<keyword evidence="2" id="KW-1185">Reference proteome</keyword>
<dbReference type="CDD" id="cd00403">
    <property type="entry name" value="Ribosomal_L1"/>
    <property type="match status" value="1"/>
</dbReference>
<dbReference type="AlphaFoldDB" id="A0A8H7SX45"/>
<reference evidence="1" key="1">
    <citation type="submission" date="2021-01" db="EMBL/GenBank/DDBJ databases">
        <title>Metabolic potential, ecology and presence of endohyphal bacteria is reflected in genomic diversity of Mucoromycotina.</title>
        <authorList>
            <person name="Muszewska A."/>
            <person name="Okrasinska A."/>
            <person name="Steczkiewicz K."/>
            <person name="Drgas O."/>
            <person name="Orlowska M."/>
            <person name="Perlinska-Lenart U."/>
            <person name="Aleksandrzak-Piekarczyk T."/>
            <person name="Szatraj K."/>
            <person name="Zielenkiewicz U."/>
            <person name="Pilsyk S."/>
            <person name="Malc E."/>
            <person name="Mieczkowski P."/>
            <person name="Kruszewska J.S."/>
            <person name="Biernat P."/>
            <person name="Pawlowska J."/>
        </authorList>
    </citation>
    <scope>NUCLEOTIDE SEQUENCE</scope>
    <source>
        <strain evidence="1">WA0000018081</strain>
    </source>
</reference>
<proteinExistence type="predicted"/>
<dbReference type="Proteomes" id="UP000613177">
    <property type="component" value="Unassembled WGS sequence"/>
</dbReference>
<dbReference type="InterPro" id="IPR023674">
    <property type="entry name" value="Ribosomal_uL1-like"/>
</dbReference>
<dbReference type="EMBL" id="JAEPRE010000025">
    <property type="protein sequence ID" value="KAG2235887.1"/>
    <property type="molecule type" value="Genomic_DNA"/>
</dbReference>
<evidence type="ECO:0000313" key="2">
    <source>
        <dbReference type="Proteomes" id="UP000613177"/>
    </source>
</evidence>
<dbReference type="Gene3D" id="3.40.50.790">
    <property type="match status" value="1"/>
</dbReference>
<accession>A0A8H7SX45</accession>
<gene>
    <name evidence="1" type="ORF">INT48_008190</name>
</gene>
<organism evidence="1 2">
    <name type="scientific">Thamnidium elegans</name>
    <dbReference type="NCBI Taxonomy" id="101142"/>
    <lineage>
        <taxon>Eukaryota</taxon>
        <taxon>Fungi</taxon>
        <taxon>Fungi incertae sedis</taxon>
        <taxon>Mucoromycota</taxon>
        <taxon>Mucoromycotina</taxon>
        <taxon>Mucoromycetes</taxon>
        <taxon>Mucorales</taxon>
        <taxon>Mucorineae</taxon>
        <taxon>Mucoraceae</taxon>
        <taxon>Thamnidium</taxon>
    </lineage>
</organism>
<dbReference type="InterPro" id="IPR028364">
    <property type="entry name" value="Ribosomal_uL1/biogenesis"/>
</dbReference>
<evidence type="ECO:0008006" key="3">
    <source>
        <dbReference type="Google" id="ProtNLM"/>
    </source>
</evidence>
<evidence type="ECO:0000313" key="1">
    <source>
        <dbReference type="EMBL" id="KAG2235887.1"/>
    </source>
</evidence>
<comment type="caution">
    <text evidence="1">The sequence shown here is derived from an EMBL/GenBank/DDBJ whole genome shotgun (WGS) entry which is preliminary data.</text>
</comment>
<dbReference type="Pfam" id="PF00687">
    <property type="entry name" value="Ribosomal_L1"/>
    <property type="match status" value="1"/>
</dbReference>
<name>A0A8H7SX45_9FUNG</name>
<dbReference type="Gene3D" id="3.30.190.20">
    <property type="match status" value="1"/>
</dbReference>
<protein>
    <recommendedName>
        <fullName evidence="3">Ribosomal protein L1</fullName>
    </recommendedName>
</protein>